<dbReference type="RefSeq" id="WP_343943090.1">
    <property type="nucleotide sequence ID" value="NZ_BAAAHP010000115.1"/>
</dbReference>
<dbReference type="EMBL" id="BAAAHP010000115">
    <property type="protein sequence ID" value="GAA0943882.1"/>
    <property type="molecule type" value="Genomic_DNA"/>
</dbReference>
<keyword evidence="3" id="KW-1185">Reference proteome</keyword>
<dbReference type="Proteomes" id="UP001499967">
    <property type="component" value="Unassembled WGS sequence"/>
</dbReference>
<dbReference type="SUPFAM" id="SSF46955">
    <property type="entry name" value="Putative DNA-binding domain"/>
    <property type="match status" value="1"/>
</dbReference>
<accession>A0ABP4B460</accession>
<organism evidence="2 3">
    <name type="scientific">Pseudonocardia zijingensis</name>
    <dbReference type="NCBI Taxonomy" id="153376"/>
    <lineage>
        <taxon>Bacteria</taxon>
        <taxon>Bacillati</taxon>
        <taxon>Actinomycetota</taxon>
        <taxon>Actinomycetes</taxon>
        <taxon>Pseudonocardiales</taxon>
        <taxon>Pseudonocardiaceae</taxon>
        <taxon>Pseudonocardia</taxon>
    </lineage>
</organism>
<proteinExistence type="predicted"/>
<dbReference type="InterPro" id="IPR009061">
    <property type="entry name" value="DNA-bd_dom_put_sf"/>
</dbReference>
<feature type="domain" description="HTH merR-type" evidence="1">
    <location>
        <begin position="8"/>
        <end position="44"/>
    </location>
</feature>
<gene>
    <name evidence="2" type="ORF">GCM10009559_40930</name>
</gene>
<evidence type="ECO:0000313" key="3">
    <source>
        <dbReference type="Proteomes" id="UP001499967"/>
    </source>
</evidence>
<name>A0ABP4B460_9PSEU</name>
<protein>
    <recommendedName>
        <fullName evidence="1">HTH merR-type domain-containing protein</fullName>
    </recommendedName>
</protein>
<reference evidence="3" key="1">
    <citation type="journal article" date="2019" name="Int. J. Syst. Evol. Microbiol.">
        <title>The Global Catalogue of Microorganisms (GCM) 10K type strain sequencing project: providing services to taxonomists for standard genome sequencing and annotation.</title>
        <authorList>
            <consortium name="The Broad Institute Genomics Platform"/>
            <consortium name="The Broad Institute Genome Sequencing Center for Infectious Disease"/>
            <person name="Wu L."/>
            <person name="Ma J."/>
        </authorList>
    </citation>
    <scope>NUCLEOTIDE SEQUENCE [LARGE SCALE GENOMIC DNA]</scope>
    <source>
        <strain evidence="3">JCM 11117</strain>
    </source>
</reference>
<evidence type="ECO:0000259" key="1">
    <source>
        <dbReference type="Pfam" id="PF00376"/>
    </source>
</evidence>
<dbReference type="Gene3D" id="1.10.1660.10">
    <property type="match status" value="1"/>
</dbReference>
<dbReference type="Pfam" id="PF00376">
    <property type="entry name" value="MerR"/>
    <property type="match status" value="1"/>
</dbReference>
<evidence type="ECO:0000313" key="2">
    <source>
        <dbReference type="EMBL" id="GAA0943882.1"/>
    </source>
</evidence>
<sequence>MSAERLLTTGQVARELGLTARSIERWAQEGKLVPALYTPGGHPRWRLGDVEEQLRQLRRRAEGCC</sequence>
<dbReference type="InterPro" id="IPR000551">
    <property type="entry name" value="MerR-type_HTH_dom"/>
</dbReference>
<comment type="caution">
    <text evidence="2">The sequence shown here is derived from an EMBL/GenBank/DDBJ whole genome shotgun (WGS) entry which is preliminary data.</text>
</comment>